<name>A0ABD3RKI8_9LAMI</name>
<organism evidence="1 2">
    <name type="scientific">Penstemon smallii</name>
    <dbReference type="NCBI Taxonomy" id="265156"/>
    <lineage>
        <taxon>Eukaryota</taxon>
        <taxon>Viridiplantae</taxon>
        <taxon>Streptophyta</taxon>
        <taxon>Embryophyta</taxon>
        <taxon>Tracheophyta</taxon>
        <taxon>Spermatophyta</taxon>
        <taxon>Magnoliopsida</taxon>
        <taxon>eudicotyledons</taxon>
        <taxon>Gunneridae</taxon>
        <taxon>Pentapetalae</taxon>
        <taxon>asterids</taxon>
        <taxon>lamiids</taxon>
        <taxon>Lamiales</taxon>
        <taxon>Plantaginaceae</taxon>
        <taxon>Cheloneae</taxon>
        <taxon>Penstemon</taxon>
    </lineage>
</organism>
<dbReference type="AlphaFoldDB" id="A0ABD3RKI8"/>
<proteinExistence type="predicted"/>
<protein>
    <submittedName>
        <fullName evidence="1">Uncharacterized protein</fullName>
    </submittedName>
</protein>
<sequence length="113" mass="13168">MLHKDCANSETVEHQVVPAKKKNHQVFISIIYILIPRNLYIRFCQYSRDATKSRIAMFDRLNIFENGSYPFLIMDRCRPYRPSHIVFLATVAALLGNSRTKSRKVSHTFLPIV</sequence>
<dbReference type="EMBL" id="JBJXBP010000008">
    <property type="protein sequence ID" value="KAL3813497.1"/>
    <property type="molecule type" value="Genomic_DNA"/>
</dbReference>
<dbReference type="Proteomes" id="UP001634393">
    <property type="component" value="Unassembled WGS sequence"/>
</dbReference>
<keyword evidence="2" id="KW-1185">Reference proteome</keyword>
<reference evidence="1 2" key="1">
    <citation type="submission" date="2024-12" db="EMBL/GenBank/DDBJ databases">
        <title>The unique morphological basis and parallel evolutionary history of personate flowers in Penstemon.</title>
        <authorList>
            <person name="Depatie T.H."/>
            <person name="Wessinger C.A."/>
        </authorList>
    </citation>
    <scope>NUCLEOTIDE SEQUENCE [LARGE SCALE GENOMIC DNA]</scope>
    <source>
        <strain evidence="1">WTNN_2</strain>
        <tissue evidence="1">Leaf</tissue>
    </source>
</reference>
<accession>A0ABD3RKI8</accession>
<comment type="caution">
    <text evidence="1">The sequence shown here is derived from an EMBL/GenBank/DDBJ whole genome shotgun (WGS) entry which is preliminary data.</text>
</comment>
<evidence type="ECO:0000313" key="2">
    <source>
        <dbReference type="Proteomes" id="UP001634393"/>
    </source>
</evidence>
<gene>
    <name evidence="1" type="ORF">ACJIZ3_014765</name>
</gene>
<evidence type="ECO:0000313" key="1">
    <source>
        <dbReference type="EMBL" id="KAL3813497.1"/>
    </source>
</evidence>